<sequence length="176" mass="19275">MMQVGRQLPAPLENLQNLPIILSLAIGLISPPVGVVLFILMKIGNIRLTPLMHCRFGSSRRSRCQFRLARMQTEPCRTALGFRQQDALPRPDRDGWRVLRRAGCAWAGRRSERDGAAENAIRILGAAAPPPSRWVIHQLVASGGYVQAAADGRESDDATKRFSISLMNGCGASHPP</sequence>
<dbReference type="Proteomes" id="UP000601041">
    <property type="component" value="Unassembled WGS sequence"/>
</dbReference>
<keyword evidence="3" id="KW-1185">Reference proteome</keyword>
<keyword evidence="1" id="KW-0812">Transmembrane</keyword>
<evidence type="ECO:0000313" key="2">
    <source>
        <dbReference type="EMBL" id="CAD7049906.1"/>
    </source>
</evidence>
<keyword evidence="1" id="KW-1133">Transmembrane helix</keyword>
<organism evidence="2 3">
    <name type="scientific">Pseudorhizobium halotolerans</name>
    <dbReference type="NCBI Taxonomy" id="1233081"/>
    <lineage>
        <taxon>Bacteria</taxon>
        <taxon>Pseudomonadati</taxon>
        <taxon>Pseudomonadota</taxon>
        <taxon>Alphaproteobacteria</taxon>
        <taxon>Hyphomicrobiales</taxon>
        <taxon>Rhizobiaceae</taxon>
        <taxon>Rhizobium/Agrobacterium group</taxon>
        <taxon>Pseudorhizobium</taxon>
    </lineage>
</organism>
<gene>
    <name evidence="2" type="ORF">RHAB21_04095</name>
</gene>
<evidence type="ECO:0000313" key="3">
    <source>
        <dbReference type="Proteomes" id="UP000601041"/>
    </source>
</evidence>
<accession>A0ABN7JV60</accession>
<dbReference type="EMBL" id="CABFWE030000011">
    <property type="protein sequence ID" value="CAD7049906.1"/>
    <property type="molecule type" value="Genomic_DNA"/>
</dbReference>
<proteinExistence type="predicted"/>
<name>A0ABN7JV60_9HYPH</name>
<comment type="caution">
    <text evidence="2">The sequence shown here is derived from an EMBL/GenBank/DDBJ whole genome shotgun (WGS) entry which is preliminary data.</text>
</comment>
<protein>
    <submittedName>
        <fullName evidence="2">Uncharacterized protein</fullName>
    </submittedName>
</protein>
<evidence type="ECO:0000256" key="1">
    <source>
        <dbReference type="SAM" id="Phobius"/>
    </source>
</evidence>
<reference evidence="2 3" key="1">
    <citation type="submission" date="2020-11" db="EMBL/GenBank/DDBJ databases">
        <authorList>
            <person name="Lassalle F."/>
        </authorList>
    </citation>
    <scope>NUCLEOTIDE SEQUENCE [LARGE SCALE GENOMIC DNA]</scope>
    <source>
        <strain evidence="2 3">AB21</strain>
    </source>
</reference>
<keyword evidence="1" id="KW-0472">Membrane</keyword>
<feature type="transmembrane region" description="Helical" evidence="1">
    <location>
        <begin position="20"/>
        <end position="40"/>
    </location>
</feature>